<evidence type="ECO:0000313" key="3">
    <source>
        <dbReference type="Proteomes" id="UP000054248"/>
    </source>
</evidence>
<evidence type="ECO:0000313" key="2">
    <source>
        <dbReference type="EMBL" id="KIO15735.1"/>
    </source>
</evidence>
<organism evidence="2 3">
    <name type="scientific">Tulasnella calospora MUT 4182</name>
    <dbReference type="NCBI Taxonomy" id="1051891"/>
    <lineage>
        <taxon>Eukaryota</taxon>
        <taxon>Fungi</taxon>
        <taxon>Dikarya</taxon>
        <taxon>Basidiomycota</taxon>
        <taxon>Agaricomycotina</taxon>
        <taxon>Agaricomycetes</taxon>
        <taxon>Cantharellales</taxon>
        <taxon>Tulasnellaceae</taxon>
        <taxon>Tulasnella</taxon>
    </lineage>
</organism>
<dbReference type="InterPro" id="IPR036045">
    <property type="entry name" value="Sec1-like_sf"/>
</dbReference>
<dbReference type="InterPro" id="IPR027482">
    <property type="entry name" value="Sec1-like_dom2"/>
</dbReference>
<dbReference type="InterPro" id="IPR001619">
    <property type="entry name" value="Sec1-like"/>
</dbReference>
<dbReference type="OrthoDB" id="10251230at2759"/>
<dbReference type="Gene3D" id="3.40.50.1910">
    <property type="match status" value="1"/>
</dbReference>
<keyword evidence="3" id="KW-1185">Reference proteome</keyword>
<protein>
    <submittedName>
        <fullName evidence="2">Uncharacterized protein</fullName>
    </submittedName>
</protein>
<accession>A0A0C3PMY7</accession>
<reference evidence="2 3" key="1">
    <citation type="submission" date="2014-04" db="EMBL/GenBank/DDBJ databases">
        <authorList>
            <consortium name="DOE Joint Genome Institute"/>
            <person name="Kuo A."/>
            <person name="Girlanda M."/>
            <person name="Perotto S."/>
            <person name="Kohler A."/>
            <person name="Nagy L.G."/>
            <person name="Floudas D."/>
            <person name="Copeland A."/>
            <person name="Barry K.W."/>
            <person name="Cichocki N."/>
            <person name="Veneault-Fourrey C."/>
            <person name="LaButti K."/>
            <person name="Lindquist E.A."/>
            <person name="Lipzen A."/>
            <person name="Lundell T."/>
            <person name="Morin E."/>
            <person name="Murat C."/>
            <person name="Sun H."/>
            <person name="Tunlid A."/>
            <person name="Henrissat B."/>
            <person name="Grigoriev I.V."/>
            <person name="Hibbett D.S."/>
            <person name="Martin F."/>
            <person name="Nordberg H.P."/>
            <person name="Cantor M.N."/>
            <person name="Hua S.X."/>
        </authorList>
    </citation>
    <scope>NUCLEOTIDE SEQUENCE [LARGE SCALE GENOMIC DNA]</scope>
    <source>
        <strain evidence="2 3">MUT 4182</strain>
    </source>
</reference>
<dbReference type="Gene3D" id="1.25.40.60">
    <property type="match status" value="1"/>
</dbReference>
<dbReference type="Proteomes" id="UP000054248">
    <property type="component" value="Unassembled WGS sequence"/>
</dbReference>
<reference evidence="3" key="2">
    <citation type="submission" date="2015-01" db="EMBL/GenBank/DDBJ databases">
        <title>Evolutionary Origins and Diversification of the Mycorrhizal Mutualists.</title>
        <authorList>
            <consortium name="DOE Joint Genome Institute"/>
            <consortium name="Mycorrhizal Genomics Consortium"/>
            <person name="Kohler A."/>
            <person name="Kuo A."/>
            <person name="Nagy L.G."/>
            <person name="Floudas D."/>
            <person name="Copeland A."/>
            <person name="Barry K.W."/>
            <person name="Cichocki N."/>
            <person name="Veneault-Fourrey C."/>
            <person name="LaButti K."/>
            <person name="Lindquist E.A."/>
            <person name="Lipzen A."/>
            <person name="Lundell T."/>
            <person name="Morin E."/>
            <person name="Murat C."/>
            <person name="Riley R."/>
            <person name="Ohm R."/>
            <person name="Sun H."/>
            <person name="Tunlid A."/>
            <person name="Henrissat B."/>
            <person name="Grigoriev I.V."/>
            <person name="Hibbett D.S."/>
            <person name="Martin F."/>
        </authorList>
    </citation>
    <scope>NUCLEOTIDE SEQUENCE [LARGE SCALE GENOMIC DNA]</scope>
    <source>
        <strain evidence="3">MUT 4182</strain>
    </source>
</reference>
<dbReference type="GO" id="GO:0016192">
    <property type="term" value="P:vesicle-mediated transport"/>
    <property type="evidence" value="ECO:0007669"/>
    <property type="project" value="InterPro"/>
</dbReference>
<evidence type="ECO:0000256" key="1">
    <source>
        <dbReference type="ARBA" id="ARBA00009884"/>
    </source>
</evidence>
<name>A0A0C3PMY7_9AGAM</name>
<gene>
    <name evidence="2" type="ORF">M407DRAFT_205675</name>
</gene>
<dbReference type="HOGENOM" id="CLU_016216_1_0_1"/>
<sequence length="273" mass="29051">MNMATALLAAIKARGLDELFQLEEGIGKQSPAAILETLRHPPNGSTPLPSDKLRLIIIYYLSVPQSSPLTKDQIVEFETELKKAGVGDGIKAFEYVRKVREIMQMSNMGGSMVGAEKAGSSLVGGWEGGFGALSKGFTDRLKDGGFDNLLSGVKNFLPQSKNLPVTRLVEALMDPSAAATQALQDTDDYLFLDPRQPRQSGPGAGKAKRMVHAEGIVFVVGGGSYVEYTNLVEWASRVGGSGTSPAKKVTYGSTEILDPEEFLGILEALGGGD</sequence>
<dbReference type="Pfam" id="PF00995">
    <property type="entry name" value="Sec1"/>
    <property type="match status" value="1"/>
</dbReference>
<dbReference type="EMBL" id="KN823848">
    <property type="protein sequence ID" value="KIO15735.1"/>
    <property type="molecule type" value="Genomic_DNA"/>
</dbReference>
<proteinExistence type="inferred from homology"/>
<comment type="similarity">
    <text evidence="1">Belongs to the STXBP/unc-18/SEC1 family.</text>
</comment>
<dbReference type="PANTHER" id="PTHR11679">
    <property type="entry name" value="VESICLE PROTEIN SORTING-ASSOCIATED"/>
    <property type="match status" value="1"/>
</dbReference>
<dbReference type="SUPFAM" id="SSF56815">
    <property type="entry name" value="Sec1/munc18-like (SM) proteins"/>
    <property type="match status" value="1"/>
</dbReference>
<dbReference type="AlphaFoldDB" id="A0A0C3PMY7"/>
<dbReference type="STRING" id="1051891.A0A0C3PMY7"/>